<evidence type="ECO:0000313" key="3">
    <source>
        <dbReference type="Proteomes" id="UP000711996"/>
    </source>
</evidence>
<evidence type="ECO:0000256" key="1">
    <source>
        <dbReference type="SAM" id="MobiDB-lite"/>
    </source>
</evidence>
<sequence>MATGANAMDARQGWSQPLTGRDATHDTLSSALEQNDPEISTRWRDDGNNTPSRGQAKRRSERRNRGNDRELHLACPFYKSDRGKYQDCLKLQLKRIKDVKQHLNRKHMQPPYCPSCGLEFDTQERQMKHSRVQLCQIRDYPRPDGINHDQKETLSARADRNMELSDQWFAMWDVVFKGKPRPSSAYVEDPMREAITGMRELWDQKGLEIVAETMRRHQRSLVSMNYDDSNSISPNPSIMMDAMDNLLGRFFRVYSMEDSDTHEDQETPPLEGPDNPWEISSARPLVNAQIPEAQIPAESHPFISLPVTSAHFEHSEHIDSIGDFTIGQRNAAQKVDVGTSGCWEDLFDSSDIGGWTDETIDTSF</sequence>
<name>A0A9P5ENS5_COLSI</name>
<accession>A0A9P5ENS5</accession>
<reference evidence="2" key="1">
    <citation type="submission" date="2019-06" db="EMBL/GenBank/DDBJ databases">
        <authorList>
            <person name="Gan P."/>
            <person name="Shirasu K."/>
        </authorList>
    </citation>
    <scope>NUCLEOTIDE SEQUENCE [LARGE SCALE GENOMIC DNA]</scope>
    <source>
        <strain evidence="2">CAD2</strain>
    </source>
</reference>
<proteinExistence type="predicted"/>
<feature type="region of interest" description="Disordered" evidence="1">
    <location>
        <begin position="258"/>
        <end position="277"/>
    </location>
</feature>
<gene>
    <name evidence="2" type="ORF">CGCSCA2_v008983</name>
</gene>
<evidence type="ECO:0008006" key="4">
    <source>
        <dbReference type="Google" id="ProtNLM"/>
    </source>
</evidence>
<dbReference type="OrthoDB" id="3521097at2759"/>
<evidence type="ECO:0000313" key="2">
    <source>
        <dbReference type="EMBL" id="KAF4855600.1"/>
    </source>
</evidence>
<dbReference type="Proteomes" id="UP000711996">
    <property type="component" value="Unassembled WGS sequence"/>
</dbReference>
<dbReference type="AlphaFoldDB" id="A0A9P5ENS5"/>
<comment type="caution">
    <text evidence="2">The sequence shown here is derived from an EMBL/GenBank/DDBJ whole genome shotgun (WGS) entry which is preliminary data.</text>
</comment>
<dbReference type="EMBL" id="QPMT01000030">
    <property type="protein sequence ID" value="KAF4855600.1"/>
    <property type="molecule type" value="Genomic_DNA"/>
</dbReference>
<protein>
    <recommendedName>
        <fullName evidence="4">C2H2-type domain-containing protein</fullName>
    </recommendedName>
</protein>
<feature type="region of interest" description="Disordered" evidence="1">
    <location>
        <begin position="1"/>
        <end position="67"/>
    </location>
</feature>
<keyword evidence="3" id="KW-1185">Reference proteome</keyword>
<organism evidence="2 3">
    <name type="scientific">Colletotrichum siamense</name>
    <name type="common">Anthracnose fungus</name>
    <dbReference type="NCBI Taxonomy" id="690259"/>
    <lineage>
        <taxon>Eukaryota</taxon>
        <taxon>Fungi</taxon>
        <taxon>Dikarya</taxon>
        <taxon>Ascomycota</taxon>
        <taxon>Pezizomycotina</taxon>
        <taxon>Sordariomycetes</taxon>
        <taxon>Hypocreomycetidae</taxon>
        <taxon>Glomerellales</taxon>
        <taxon>Glomerellaceae</taxon>
        <taxon>Colletotrichum</taxon>
        <taxon>Colletotrichum gloeosporioides species complex</taxon>
    </lineage>
</organism>
<dbReference type="PANTHER" id="PTHR38166:SF1">
    <property type="entry name" value="C2H2-TYPE DOMAIN-CONTAINING PROTEIN"/>
    <property type="match status" value="1"/>
</dbReference>
<dbReference type="PANTHER" id="PTHR38166">
    <property type="entry name" value="C2H2-TYPE DOMAIN-CONTAINING PROTEIN-RELATED"/>
    <property type="match status" value="1"/>
</dbReference>